<sequence length="263" mass="30804">MNKKQHYSIGEFSEKTGVSIRTLHYYDEIGLLKPVKNPSSGHRLYTKQDEIILQQIVSFKFLGYSLEKISEIINSPIFNVDLYESLKIQKKAFEDKREHIETVLKAINRTLNLLEEKAEIDSGFLMHLIRSIEWERDNRKWFEQHTSDEVVRVLFDHSKEVLVKGEKDFIRYTKGVKELVGRPVDDPEVQQLMGWWMTIANEAICSTFSLMNEEMVNELEGLGGEEEGEIPPSPFTEKEEEWLDRVMEYYFDYGAGATHEEEK</sequence>
<protein>
    <recommendedName>
        <fullName evidence="2">HTH merR-type domain-containing protein</fullName>
    </recommendedName>
</protein>
<dbReference type="CDD" id="cd01106">
    <property type="entry name" value="HTH_TipAL-Mta"/>
    <property type="match status" value="1"/>
</dbReference>
<dbReference type="Pfam" id="PF13411">
    <property type="entry name" value="MerR_1"/>
    <property type="match status" value="1"/>
</dbReference>
<dbReference type="GO" id="GO:0003700">
    <property type="term" value="F:DNA-binding transcription factor activity"/>
    <property type="evidence" value="ECO:0007669"/>
    <property type="project" value="InterPro"/>
</dbReference>
<dbReference type="PANTHER" id="PTHR30204:SF96">
    <property type="entry name" value="CHROMOSOME-ANCHORING PROTEIN RACA"/>
    <property type="match status" value="1"/>
</dbReference>
<dbReference type="GO" id="GO:0003677">
    <property type="term" value="F:DNA binding"/>
    <property type="evidence" value="ECO:0007669"/>
    <property type="project" value="UniProtKB-KW"/>
</dbReference>
<accession>A0A0G8CNS1</accession>
<dbReference type="PROSITE" id="PS50937">
    <property type="entry name" value="HTH_MERR_2"/>
    <property type="match status" value="1"/>
</dbReference>
<dbReference type="Proteomes" id="UP000035350">
    <property type="component" value="Unassembled WGS sequence"/>
</dbReference>
<dbReference type="PATRIC" id="fig|1396.433.peg.208"/>
<evidence type="ECO:0000259" key="2">
    <source>
        <dbReference type="PROSITE" id="PS50937"/>
    </source>
</evidence>
<dbReference type="PANTHER" id="PTHR30204">
    <property type="entry name" value="REDOX-CYCLING DRUG-SENSING TRANSCRIPTIONAL ACTIVATOR SOXR"/>
    <property type="match status" value="1"/>
</dbReference>
<evidence type="ECO:0000313" key="4">
    <source>
        <dbReference type="Proteomes" id="UP000035350"/>
    </source>
</evidence>
<evidence type="ECO:0000313" key="3">
    <source>
        <dbReference type="EMBL" id="KLA01489.1"/>
    </source>
</evidence>
<dbReference type="Gene3D" id="1.10.1660.10">
    <property type="match status" value="1"/>
</dbReference>
<dbReference type="RefSeq" id="WP_046957236.1">
    <property type="nucleotide sequence ID" value="NZ_JARMLC010000031.1"/>
</dbReference>
<dbReference type="InterPro" id="IPR047057">
    <property type="entry name" value="MerR_fam"/>
</dbReference>
<dbReference type="EMBL" id="LCYN01000001">
    <property type="protein sequence ID" value="KLA01489.1"/>
    <property type="molecule type" value="Genomic_DNA"/>
</dbReference>
<organism evidence="3 4">
    <name type="scientific">Bacillus wiedmannii</name>
    <dbReference type="NCBI Taxonomy" id="1890302"/>
    <lineage>
        <taxon>Bacteria</taxon>
        <taxon>Bacillati</taxon>
        <taxon>Bacillota</taxon>
        <taxon>Bacilli</taxon>
        <taxon>Bacillales</taxon>
        <taxon>Bacillaceae</taxon>
        <taxon>Bacillus</taxon>
        <taxon>Bacillus cereus group</taxon>
    </lineage>
</organism>
<proteinExistence type="predicted"/>
<comment type="caution">
    <text evidence="3">The sequence shown here is derived from an EMBL/GenBank/DDBJ whole genome shotgun (WGS) entry which is preliminary data.</text>
</comment>
<reference evidence="3 4" key="1">
    <citation type="journal article" date="2015" name="Genome Announc.">
        <title>Next-Generation Whole-Genome Sequencing of Eight Strains of Bacillus cereus, Isolated from Food.</title>
        <authorList>
            <person name="Krawczyk A.O."/>
            <person name="de Jong A."/>
            <person name="Eijlander R.T."/>
            <person name="Berendsen E.M."/>
            <person name="Holsappel S."/>
            <person name="Wells-Bennik M.H."/>
            <person name="Kuipers O.P."/>
        </authorList>
    </citation>
    <scope>NUCLEOTIDE SEQUENCE [LARGE SCALE GENOMIC DNA]</scope>
    <source>
        <strain evidence="3 4">B4147</strain>
    </source>
</reference>
<dbReference type="SUPFAM" id="SSF46955">
    <property type="entry name" value="Putative DNA-binding domain"/>
    <property type="match status" value="1"/>
</dbReference>
<dbReference type="InterPro" id="IPR000551">
    <property type="entry name" value="MerR-type_HTH_dom"/>
</dbReference>
<gene>
    <name evidence="3" type="ORF">B4147_1156</name>
</gene>
<evidence type="ECO:0000256" key="1">
    <source>
        <dbReference type="ARBA" id="ARBA00023125"/>
    </source>
</evidence>
<reference evidence="4" key="2">
    <citation type="submission" date="2015-04" db="EMBL/GenBank/DDBJ databases">
        <title>Draft Genome Sequences of Eight Spore-Forming Food Isolates of Bacillus cereus Genome sequencing.</title>
        <authorList>
            <person name="Krawcyk A.O."/>
            <person name="de Jong A."/>
            <person name="Eijlander R.T."/>
            <person name="Berendsen E.M."/>
            <person name="Holsappel S."/>
            <person name="Wells-Bennik M."/>
            <person name="Kuipers O.P."/>
        </authorList>
    </citation>
    <scope>NUCLEOTIDE SEQUENCE [LARGE SCALE GENOMIC DNA]</scope>
    <source>
        <strain evidence="4">B4147</strain>
    </source>
</reference>
<keyword evidence="1" id="KW-0238">DNA-binding</keyword>
<dbReference type="AlphaFoldDB" id="A0A0G8CNS1"/>
<name>A0A0G8CNS1_9BACI</name>
<dbReference type="SMART" id="SM00422">
    <property type="entry name" value="HTH_MERR"/>
    <property type="match status" value="1"/>
</dbReference>
<feature type="domain" description="HTH merR-type" evidence="2">
    <location>
        <begin position="6"/>
        <end position="75"/>
    </location>
</feature>
<dbReference type="PROSITE" id="PS00552">
    <property type="entry name" value="HTH_MERR_1"/>
    <property type="match status" value="1"/>
</dbReference>
<dbReference type="InterPro" id="IPR009061">
    <property type="entry name" value="DNA-bd_dom_put_sf"/>
</dbReference>
<dbReference type="Gene3D" id="6.10.250.360">
    <property type="match status" value="1"/>
</dbReference>